<dbReference type="InterPro" id="IPR011320">
    <property type="entry name" value="RNase_H1_N"/>
</dbReference>
<feature type="domain" description="Ribonuclease H1 N-terminal" evidence="2">
    <location>
        <begin position="125"/>
        <end position="167"/>
    </location>
</feature>
<dbReference type="InterPro" id="IPR009027">
    <property type="entry name" value="Ribosomal_bL9/RNase_H1_N"/>
</dbReference>
<dbReference type="Proteomes" id="UP001175226">
    <property type="component" value="Unassembled WGS sequence"/>
</dbReference>
<evidence type="ECO:0000256" key="1">
    <source>
        <dbReference type="SAM" id="MobiDB-lite"/>
    </source>
</evidence>
<organism evidence="3 4">
    <name type="scientific">Armillaria borealis</name>
    <dbReference type="NCBI Taxonomy" id="47425"/>
    <lineage>
        <taxon>Eukaryota</taxon>
        <taxon>Fungi</taxon>
        <taxon>Dikarya</taxon>
        <taxon>Basidiomycota</taxon>
        <taxon>Agaricomycotina</taxon>
        <taxon>Agaricomycetes</taxon>
        <taxon>Agaricomycetidae</taxon>
        <taxon>Agaricales</taxon>
        <taxon>Marasmiineae</taxon>
        <taxon>Physalacriaceae</taxon>
        <taxon>Armillaria</taxon>
    </lineage>
</organism>
<evidence type="ECO:0000259" key="2">
    <source>
        <dbReference type="Pfam" id="PF01693"/>
    </source>
</evidence>
<comment type="caution">
    <text evidence="3">The sequence shown here is derived from an EMBL/GenBank/DDBJ whole genome shotgun (WGS) entry which is preliminary data.</text>
</comment>
<evidence type="ECO:0000313" key="3">
    <source>
        <dbReference type="EMBL" id="KAK0437898.1"/>
    </source>
</evidence>
<dbReference type="Gene3D" id="3.40.970.10">
    <property type="entry name" value="Ribonuclease H1, N-terminal domain"/>
    <property type="match status" value="1"/>
</dbReference>
<gene>
    <name evidence="3" type="ORF">EV421DRAFT_1907098</name>
</gene>
<sequence>MDQQPPPQQPQSPREPESDSSLEIILLDSDSNEDSFYDAASTFAMESDEDPLPSQNAASITAADELAERLSNVNFQDHTQYVVQMSSQVLHTPDWSEAAQILHDQPRSQAKATVKRKQRQPRGTKFHVVFLGRSTGVCDQWTTCESWTSGVRYKLHLSYRTRVAAEEAYAYALSKGWPEDTLMKPEKAYQTPLNSGQTDLRWHVVFKGISPGIYPTYVESGLNVLGITGAVNESFKTLQVARDKFQKALNVGQVKALPPPPVA</sequence>
<reference evidence="3" key="1">
    <citation type="submission" date="2023-06" db="EMBL/GenBank/DDBJ databases">
        <authorList>
            <consortium name="Lawrence Berkeley National Laboratory"/>
            <person name="Ahrendt S."/>
            <person name="Sahu N."/>
            <person name="Indic B."/>
            <person name="Wong-Bajracharya J."/>
            <person name="Merenyi Z."/>
            <person name="Ke H.-M."/>
            <person name="Monk M."/>
            <person name="Kocsube S."/>
            <person name="Drula E."/>
            <person name="Lipzen A."/>
            <person name="Balint B."/>
            <person name="Henrissat B."/>
            <person name="Andreopoulos B."/>
            <person name="Martin F.M."/>
            <person name="Harder C.B."/>
            <person name="Rigling D."/>
            <person name="Ford K.L."/>
            <person name="Foster G.D."/>
            <person name="Pangilinan J."/>
            <person name="Papanicolaou A."/>
            <person name="Barry K."/>
            <person name="LaButti K."/>
            <person name="Viragh M."/>
            <person name="Koriabine M."/>
            <person name="Yan M."/>
            <person name="Riley R."/>
            <person name="Champramary S."/>
            <person name="Plett K.L."/>
            <person name="Tsai I.J."/>
            <person name="Slot J."/>
            <person name="Sipos G."/>
            <person name="Plett J."/>
            <person name="Nagy L.G."/>
            <person name="Grigoriev I.V."/>
        </authorList>
    </citation>
    <scope>NUCLEOTIDE SEQUENCE</scope>
    <source>
        <strain evidence="3">FPL87.14</strain>
    </source>
</reference>
<protein>
    <recommendedName>
        <fullName evidence="2">Ribonuclease H1 N-terminal domain-containing protein</fullName>
    </recommendedName>
</protein>
<name>A0AA39ML43_9AGAR</name>
<feature type="compositionally biased region" description="Pro residues" evidence="1">
    <location>
        <begin position="1"/>
        <end position="10"/>
    </location>
</feature>
<dbReference type="InterPro" id="IPR037056">
    <property type="entry name" value="RNase_H1_N_sf"/>
</dbReference>
<proteinExistence type="predicted"/>
<feature type="domain" description="Ribonuclease H1 N-terminal" evidence="2">
    <location>
        <begin position="202"/>
        <end position="242"/>
    </location>
</feature>
<feature type="region of interest" description="Disordered" evidence="1">
    <location>
        <begin position="1"/>
        <end position="21"/>
    </location>
</feature>
<evidence type="ECO:0000313" key="4">
    <source>
        <dbReference type="Proteomes" id="UP001175226"/>
    </source>
</evidence>
<accession>A0AA39ML43</accession>
<dbReference type="SUPFAM" id="SSF55658">
    <property type="entry name" value="L9 N-domain-like"/>
    <property type="match status" value="1"/>
</dbReference>
<dbReference type="AlphaFoldDB" id="A0AA39ML43"/>
<keyword evidence="4" id="KW-1185">Reference proteome</keyword>
<dbReference type="Pfam" id="PF01693">
    <property type="entry name" value="Cauli_VI"/>
    <property type="match status" value="2"/>
</dbReference>
<dbReference type="EMBL" id="JAUEPT010000046">
    <property type="protein sequence ID" value="KAK0437898.1"/>
    <property type="molecule type" value="Genomic_DNA"/>
</dbReference>